<evidence type="ECO:0000313" key="7">
    <source>
        <dbReference type="EMBL" id="KAK4062516.1"/>
    </source>
</evidence>
<dbReference type="RefSeq" id="XP_062751106.1">
    <property type="nucleotide sequence ID" value="XM_062904892.1"/>
</dbReference>
<proteinExistence type="predicted"/>
<evidence type="ECO:0000256" key="6">
    <source>
        <dbReference type="SAM" id="Phobius"/>
    </source>
</evidence>
<dbReference type="InterPro" id="IPR051694">
    <property type="entry name" value="Immunoregulatory_rcpt-like"/>
</dbReference>
<dbReference type="GeneID" id="87924797"/>
<gene>
    <name evidence="7" type="ORF">Triagg1_9886</name>
</gene>
<evidence type="ECO:0000256" key="3">
    <source>
        <dbReference type="ARBA" id="ARBA00022989"/>
    </source>
</evidence>
<comment type="subcellular location">
    <subcellularLocation>
        <location evidence="1">Membrane</location>
        <topology evidence="1">Single-pass membrane protein</topology>
    </subcellularLocation>
</comment>
<accession>A0AAE1I7V7</accession>
<evidence type="ECO:0000256" key="5">
    <source>
        <dbReference type="SAM" id="MobiDB-lite"/>
    </source>
</evidence>
<keyword evidence="3 6" id="KW-1133">Transmembrane helix</keyword>
<keyword evidence="8" id="KW-1185">Reference proteome</keyword>
<evidence type="ECO:0000313" key="8">
    <source>
        <dbReference type="Proteomes" id="UP001273209"/>
    </source>
</evidence>
<organism evidence="7 8">
    <name type="scientific">Trichoderma aggressivum f. europaeum</name>
    <dbReference type="NCBI Taxonomy" id="173218"/>
    <lineage>
        <taxon>Eukaryota</taxon>
        <taxon>Fungi</taxon>
        <taxon>Dikarya</taxon>
        <taxon>Ascomycota</taxon>
        <taxon>Pezizomycotina</taxon>
        <taxon>Sordariomycetes</taxon>
        <taxon>Hypocreomycetidae</taxon>
        <taxon>Hypocreales</taxon>
        <taxon>Hypocreaceae</taxon>
        <taxon>Trichoderma</taxon>
    </lineage>
</organism>
<reference evidence="7" key="1">
    <citation type="submission" date="2023-11" db="EMBL/GenBank/DDBJ databases">
        <title>The genome sequences of three competitors of mushroom-forming fungi.</title>
        <authorList>
            <person name="Beijen E."/>
            <person name="Ohm R.A."/>
        </authorList>
    </citation>
    <scope>NUCLEOTIDE SEQUENCE</scope>
    <source>
        <strain evidence="7">CBS 100526</strain>
    </source>
</reference>
<dbReference type="GO" id="GO:0016020">
    <property type="term" value="C:membrane"/>
    <property type="evidence" value="ECO:0007669"/>
    <property type="project" value="UniProtKB-SubCell"/>
</dbReference>
<evidence type="ECO:0000256" key="2">
    <source>
        <dbReference type="ARBA" id="ARBA00022692"/>
    </source>
</evidence>
<dbReference type="PANTHER" id="PTHR15549">
    <property type="entry name" value="PAIRED IMMUNOGLOBULIN-LIKE TYPE 2 RECEPTOR"/>
    <property type="match status" value="1"/>
</dbReference>
<keyword evidence="4 6" id="KW-0472">Membrane</keyword>
<protein>
    <submittedName>
        <fullName evidence="7">Uncharacterized protein</fullName>
    </submittedName>
</protein>
<dbReference type="EMBL" id="JAWRVG010000061">
    <property type="protein sequence ID" value="KAK4062516.1"/>
    <property type="molecule type" value="Genomic_DNA"/>
</dbReference>
<keyword evidence="2 6" id="KW-0812">Transmembrane</keyword>
<feature type="compositionally biased region" description="Low complexity" evidence="5">
    <location>
        <begin position="364"/>
        <end position="385"/>
    </location>
</feature>
<sequence>MEPPSLDMAIHRGDAAGCLDKLNSPRLGCQSHGGAAAVTLDAALGQLLEKEASIGLTGTPWLPLVQQIERGLVRHNMHVVGFGIQVCTCRGFDMLWKRVAAVLLLAAGRECLAQRAGNESICDYYAAQRYGENNGTTQLLLVQSIVTLAYAGSAGLPNPIDDNTGIFNKGNFDGIGVYLRPWFDGSKATTNLNNQPVGIDWLDGGATGPLMSFLNGSSNSVDIDKSTNQYRLFTHWFTAFGFVYGCSLAPKFPRTADSGGPLSMAYVHKFMNLNQTHIGYFIEQLTFASKYFGFSDEDAQTLDTFMNARYAVRCAPPINGQLYSICFADECPLAQPKPDCDAYKDVGPGGASNVTVVTTTVHQASPTSSTASTTSEPPSSTTTAAGDANPSPDSKSSSATLSGGAIAGIAIGGAAVLLLAVGLLLYFRRQSAKPHIVPVPVHSSGYGSPAHPPGAYYASNAHMSMASSSNPQEAYMGGHSDMSGFWVPPKPPQEMGLPRHDVPVVPRPATMSPQLAEMESP</sequence>
<dbReference type="AlphaFoldDB" id="A0AAE1I7V7"/>
<dbReference type="GO" id="GO:0071944">
    <property type="term" value="C:cell periphery"/>
    <property type="evidence" value="ECO:0007669"/>
    <property type="project" value="UniProtKB-ARBA"/>
</dbReference>
<evidence type="ECO:0000256" key="1">
    <source>
        <dbReference type="ARBA" id="ARBA00004167"/>
    </source>
</evidence>
<name>A0AAE1I7V7_9HYPO</name>
<dbReference type="Proteomes" id="UP001273209">
    <property type="component" value="Unassembled WGS sequence"/>
</dbReference>
<dbReference type="PANTHER" id="PTHR15549:SF6">
    <property type="entry name" value="MID2 DOMAIN-CONTAINING PROTEIN"/>
    <property type="match status" value="1"/>
</dbReference>
<comment type="caution">
    <text evidence="7">The sequence shown here is derived from an EMBL/GenBank/DDBJ whole genome shotgun (WGS) entry which is preliminary data.</text>
</comment>
<evidence type="ECO:0000256" key="4">
    <source>
        <dbReference type="ARBA" id="ARBA00023136"/>
    </source>
</evidence>
<feature type="transmembrane region" description="Helical" evidence="6">
    <location>
        <begin position="405"/>
        <end position="427"/>
    </location>
</feature>
<feature type="region of interest" description="Disordered" evidence="5">
    <location>
        <begin position="362"/>
        <end position="399"/>
    </location>
</feature>
<feature type="region of interest" description="Disordered" evidence="5">
    <location>
        <begin position="488"/>
        <end position="521"/>
    </location>
</feature>